<dbReference type="OrthoDB" id="10264220at2759"/>
<protein>
    <submittedName>
        <fullName evidence="1">Uncharacterized protein</fullName>
    </submittedName>
</protein>
<reference evidence="1" key="1">
    <citation type="submission" date="2020-11" db="EMBL/GenBank/DDBJ databases">
        <authorList>
            <consortium name="DOE Joint Genome Institute"/>
            <person name="Ahrendt S."/>
            <person name="Riley R."/>
            <person name="Andreopoulos W."/>
            <person name="Labutti K."/>
            <person name="Pangilinan J."/>
            <person name="Ruiz-Duenas F.J."/>
            <person name="Barrasa J.M."/>
            <person name="Sanchez-Garcia M."/>
            <person name="Camarero S."/>
            <person name="Miyauchi S."/>
            <person name="Serrano A."/>
            <person name="Linde D."/>
            <person name="Babiker R."/>
            <person name="Drula E."/>
            <person name="Ayuso-Fernandez I."/>
            <person name="Pacheco R."/>
            <person name="Padilla G."/>
            <person name="Ferreira P."/>
            <person name="Barriuso J."/>
            <person name="Kellner H."/>
            <person name="Castanera R."/>
            <person name="Alfaro M."/>
            <person name="Ramirez L."/>
            <person name="Pisabarro A.G."/>
            <person name="Kuo A."/>
            <person name="Tritt A."/>
            <person name="Lipzen A."/>
            <person name="He G."/>
            <person name="Yan M."/>
            <person name="Ng V."/>
            <person name="Cullen D."/>
            <person name="Martin F."/>
            <person name="Rosso M.-N."/>
            <person name="Henrissat B."/>
            <person name="Hibbett D."/>
            <person name="Martinez A.T."/>
            <person name="Grigoriev I.V."/>
        </authorList>
    </citation>
    <scope>NUCLEOTIDE SEQUENCE</scope>
    <source>
        <strain evidence="1">AH 40177</strain>
    </source>
</reference>
<name>A0A9P5UDX5_9AGAR</name>
<evidence type="ECO:0000313" key="1">
    <source>
        <dbReference type="EMBL" id="KAF9075649.1"/>
    </source>
</evidence>
<gene>
    <name evidence="1" type="ORF">BDP27DRAFT_1443514</name>
</gene>
<comment type="caution">
    <text evidence="1">The sequence shown here is derived from an EMBL/GenBank/DDBJ whole genome shotgun (WGS) entry which is preliminary data.</text>
</comment>
<sequence>MFDDYPAPSLLRLEQMGLVQWLNLVNEGISSLKIPFQRYLIGEMSRRVRFLLESSKHRMLSLFVRPLSDLAPISTTGPRAAQTMDKLDVTLAAHERRLTQMSESYQELSEKDLIEARHALRETAVCIL</sequence>
<dbReference type="Proteomes" id="UP000772434">
    <property type="component" value="Unassembled WGS sequence"/>
</dbReference>
<proteinExistence type="predicted"/>
<evidence type="ECO:0000313" key="2">
    <source>
        <dbReference type="Proteomes" id="UP000772434"/>
    </source>
</evidence>
<keyword evidence="2" id="KW-1185">Reference proteome</keyword>
<dbReference type="EMBL" id="JADNRY010000009">
    <property type="protein sequence ID" value="KAF9075649.1"/>
    <property type="molecule type" value="Genomic_DNA"/>
</dbReference>
<accession>A0A9P5UDX5</accession>
<dbReference type="AlphaFoldDB" id="A0A9P5UDX5"/>
<organism evidence="1 2">
    <name type="scientific">Rhodocollybia butyracea</name>
    <dbReference type="NCBI Taxonomy" id="206335"/>
    <lineage>
        <taxon>Eukaryota</taxon>
        <taxon>Fungi</taxon>
        <taxon>Dikarya</taxon>
        <taxon>Basidiomycota</taxon>
        <taxon>Agaricomycotina</taxon>
        <taxon>Agaricomycetes</taxon>
        <taxon>Agaricomycetidae</taxon>
        <taxon>Agaricales</taxon>
        <taxon>Marasmiineae</taxon>
        <taxon>Omphalotaceae</taxon>
        <taxon>Rhodocollybia</taxon>
    </lineage>
</organism>